<evidence type="ECO:0000313" key="2">
    <source>
        <dbReference type="Proteomes" id="UP001732700"/>
    </source>
</evidence>
<keyword evidence="2" id="KW-1185">Reference proteome</keyword>
<sequence length="471" mass="50840">MQQPVAKKEHQEELAYTVRRRDPELVGPAAQTPRERKRLSELDDVLRVHIPLALFYRGSGSSRDDGRRLDPARVIRDALGEALVQYYPLAGRLQEMEGGKLVVDCTGEGVLFVEADADVQLAELEAAGGLTPPFPCWDQLLFDHDDDGLMMGVLNSPLLLIQVTRLLCGGFVLALRFNHTICDGIGIAQFMNAVGELARGLPSMTVTPVWSRELLAIETPADARPTTSTSSPHFVDALELSPPPPPPPAGDMVMRSFVFSASDVDAIKRGSSSSLLPRDTDTSTTTTFEALAAFIWRARTVALHLPAGQAAPLAISANFRVAAAGMSLPAGYYGNASPAPLTLFDAAALSHGSLGDAVAVVRQLKATVTAHYFRSILDVLRQRRRWFLPANLFSISDTRRIGLDSVDLGWGTPVFAGPADTSFGVSFFITLKDDAQENPAVVVPIVLPQPTMDRFTAQVESSLLDLTLTTA</sequence>
<protein>
    <submittedName>
        <fullName evidence="1">Uncharacterized protein</fullName>
    </submittedName>
</protein>
<proteinExistence type="predicted"/>
<evidence type="ECO:0000313" key="1">
    <source>
        <dbReference type="EnsemblPlants" id="AVESA.00010b.r2.3AG0404770.1.CDS"/>
    </source>
</evidence>
<accession>A0ACD5VDQ0</accession>
<dbReference type="EnsemblPlants" id="AVESA.00010b.r2.3AG0404770.1">
    <property type="protein sequence ID" value="AVESA.00010b.r2.3AG0404770.1.CDS"/>
    <property type="gene ID" value="AVESA.00010b.r2.3AG0404770"/>
</dbReference>
<organism evidence="1 2">
    <name type="scientific">Avena sativa</name>
    <name type="common">Oat</name>
    <dbReference type="NCBI Taxonomy" id="4498"/>
    <lineage>
        <taxon>Eukaryota</taxon>
        <taxon>Viridiplantae</taxon>
        <taxon>Streptophyta</taxon>
        <taxon>Embryophyta</taxon>
        <taxon>Tracheophyta</taxon>
        <taxon>Spermatophyta</taxon>
        <taxon>Magnoliopsida</taxon>
        <taxon>Liliopsida</taxon>
        <taxon>Poales</taxon>
        <taxon>Poaceae</taxon>
        <taxon>BOP clade</taxon>
        <taxon>Pooideae</taxon>
        <taxon>Poodae</taxon>
        <taxon>Poeae</taxon>
        <taxon>Poeae Chloroplast Group 1 (Aveneae type)</taxon>
        <taxon>Aveninae</taxon>
        <taxon>Avena</taxon>
    </lineage>
</organism>
<name>A0ACD5VDQ0_AVESA</name>
<reference evidence="1" key="1">
    <citation type="submission" date="2021-05" db="EMBL/GenBank/DDBJ databases">
        <authorList>
            <person name="Scholz U."/>
            <person name="Mascher M."/>
            <person name="Fiebig A."/>
        </authorList>
    </citation>
    <scope>NUCLEOTIDE SEQUENCE [LARGE SCALE GENOMIC DNA]</scope>
</reference>
<dbReference type="Proteomes" id="UP001732700">
    <property type="component" value="Chromosome 3A"/>
</dbReference>
<reference evidence="1" key="2">
    <citation type="submission" date="2025-09" db="UniProtKB">
        <authorList>
            <consortium name="EnsemblPlants"/>
        </authorList>
    </citation>
    <scope>IDENTIFICATION</scope>
</reference>